<sequence>MTPDPLNSGMGFLDNIRSALGIDGRLHSNSALASPWVERPTHLEPIIVNDFLRDEFRLKAITREQAIRVPALSRARGLIVSTIARLPLVAVDDDGEETDATPGFITDTTGPLSPFHRMLWTIDDLFFYGWSLWAVQRSGKTGPVVAADRIAFDRWHIDSEGTVIVDGNTAPADSVVLIPGVTEGILTYGADTLDQAMRLAAAATRAAENPVPQVELHQTNDAPMTREEIDAITARWMQARRGENGGVAFTSQGVQVIDHGDGIDGHLLIDGRNAASVDIARHAGIPAPMIDATLAGSSLSYQNTASRMSELVTFGLSPLMAAVAARLSQDDVTPPGVKLAFDTKDTIQQLASIYRHIRKDYDKDDSDEQRL</sequence>
<dbReference type="InterPro" id="IPR006944">
    <property type="entry name" value="Phage/GTA_portal"/>
</dbReference>
<accession>A0A0Q0YRD1</accession>
<gene>
    <name evidence="1" type="ORF">Cocul_00075</name>
</gene>
<dbReference type="Gene3D" id="3.30.1120.70">
    <property type="match status" value="1"/>
</dbReference>
<evidence type="ECO:0000313" key="2">
    <source>
        <dbReference type="Proteomes" id="UP000050517"/>
    </source>
</evidence>
<organism evidence="1 2">
    <name type="scientific">Corynebacterium oculi</name>
    <dbReference type="NCBI Taxonomy" id="1544416"/>
    <lineage>
        <taxon>Bacteria</taxon>
        <taxon>Bacillati</taxon>
        <taxon>Actinomycetota</taxon>
        <taxon>Actinomycetes</taxon>
        <taxon>Mycobacteriales</taxon>
        <taxon>Corynebacteriaceae</taxon>
        <taxon>Corynebacterium</taxon>
    </lineage>
</organism>
<proteinExistence type="predicted"/>
<dbReference type="Gene3D" id="1.20.1270.210">
    <property type="match status" value="1"/>
</dbReference>
<dbReference type="AlphaFoldDB" id="A0A0Q0YRD1"/>
<dbReference type="EMBL" id="LKST01000001">
    <property type="protein sequence ID" value="KQB84945.1"/>
    <property type="molecule type" value="Genomic_DNA"/>
</dbReference>
<dbReference type="Pfam" id="PF04860">
    <property type="entry name" value="Phage_portal"/>
    <property type="match status" value="1"/>
</dbReference>
<dbReference type="Proteomes" id="UP000050517">
    <property type="component" value="Unassembled WGS sequence"/>
</dbReference>
<protein>
    <submittedName>
        <fullName evidence="1">Phage portal protein</fullName>
    </submittedName>
</protein>
<evidence type="ECO:0000313" key="1">
    <source>
        <dbReference type="EMBL" id="KQB84945.1"/>
    </source>
</evidence>
<dbReference type="PATRIC" id="fig|1544416.3.peg.75"/>
<comment type="caution">
    <text evidence="1">The sequence shown here is derived from an EMBL/GenBank/DDBJ whole genome shotgun (WGS) entry which is preliminary data.</text>
</comment>
<reference evidence="1 2" key="1">
    <citation type="submission" date="2015-10" db="EMBL/GenBank/DDBJ databases">
        <title>Corynebacteirum lowii and Corynebacterium oculi species nova, derived from human clinical disease and and emended description of Corynebacterium mastiditis.</title>
        <authorList>
            <person name="Bernard K."/>
            <person name="Pacheco A.L."/>
            <person name="Mcdougall C."/>
            <person name="Burtx T."/>
            <person name="Weibe D."/>
            <person name="Tyler S."/>
            <person name="Olson A.B."/>
            <person name="Cnockaert M."/>
            <person name="Eguchi H."/>
            <person name="Kuwahara T."/>
            <person name="Nakayama-Imaohji H."/>
            <person name="Boudewijins M."/>
            <person name="Van Hoecke F."/>
            <person name="Bernier A.-M."/>
            <person name="Vandamme P."/>
        </authorList>
    </citation>
    <scope>NUCLEOTIDE SEQUENCE [LARGE SCALE GENOMIC DNA]</scope>
    <source>
        <strain evidence="1 2">NML 130210</strain>
    </source>
</reference>
<name>A0A0Q0YRD1_9CORY</name>
<keyword evidence="2" id="KW-1185">Reference proteome</keyword>
<dbReference type="STRING" id="1544416.Cocul_00075"/>
<dbReference type="Gene3D" id="3.40.140.120">
    <property type="match status" value="1"/>
</dbReference>